<dbReference type="HAMAP" id="MF_01914">
    <property type="entry name" value="LPS_assembly_LptA"/>
    <property type="match status" value="1"/>
</dbReference>
<organism evidence="6 7">
    <name type="scientific">Polynucleobacter brandtiae</name>
    <dbReference type="NCBI Taxonomy" id="1938816"/>
    <lineage>
        <taxon>Bacteria</taxon>
        <taxon>Pseudomonadati</taxon>
        <taxon>Pseudomonadota</taxon>
        <taxon>Betaproteobacteria</taxon>
        <taxon>Burkholderiales</taxon>
        <taxon>Burkholderiaceae</taxon>
        <taxon>Polynucleobacter</taxon>
    </lineage>
</organism>
<proteinExistence type="inferred from homology"/>
<dbReference type="GO" id="GO:0009279">
    <property type="term" value="C:cell outer membrane"/>
    <property type="evidence" value="ECO:0007669"/>
    <property type="project" value="TreeGrafter"/>
</dbReference>
<name>A0A2M8VQB7_9BURK</name>
<protein>
    <recommendedName>
        <fullName evidence="4">Lipopolysaccharide export system protein LptA</fullName>
    </recommendedName>
</protein>
<keyword evidence="2 4" id="KW-0732">Signal</keyword>
<evidence type="ECO:0000256" key="4">
    <source>
        <dbReference type="HAMAP-Rule" id="MF_01914"/>
    </source>
</evidence>
<keyword evidence="3 4" id="KW-0574">Periplasm</keyword>
<evidence type="ECO:0000256" key="1">
    <source>
        <dbReference type="ARBA" id="ARBA00022448"/>
    </source>
</evidence>
<feature type="chain" id="PRO_5015012617" description="Lipopolysaccharide export system protein LptA" evidence="4">
    <location>
        <begin position="30"/>
        <end position="190"/>
    </location>
</feature>
<dbReference type="GO" id="GO:0015920">
    <property type="term" value="P:lipopolysaccharide transport"/>
    <property type="evidence" value="ECO:0007669"/>
    <property type="project" value="UniProtKB-UniRule"/>
</dbReference>
<dbReference type="Proteomes" id="UP000229366">
    <property type="component" value="Unassembled WGS sequence"/>
</dbReference>
<reference evidence="6 7" key="1">
    <citation type="submission" date="2017-11" db="EMBL/GenBank/DDBJ databases">
        <title>Genomic Encyclopedia of Type Strains, Phase III (KMG-III): the genomes of soil and plant-associated and newly described type strains.</title>
        <authorList>
            <person name="Whitman W."/>
        </authorList>
    </citation>
    <scope>NUCLEOTIDE SEQUENCE [LARGE SCALE GENOMIC DNA]</scope>
    <source>
        <strain evidence="6 7">UB-Domo-W1</strain>
    </source>
</reference>
<keyword evidence="1 4" id="KW-0813">Transport</keyword>
<sequence length="190" mass="21116" precursor="true">MKLLKIMSVAKIIATLLILLSFSIPSAYAEKADQDKPIVLEAEKVSVNDVQQIYDLEGEVLLTKGSILIKGEKGNIKVDPEGYEYVDVQGNTQSTASFRQRREGPTDEFMQGSGQGVLYNAKTELLTLTGDASLKRLLNMQMLDQLRGWKIDYDDVQQAYKVYPPPNANAADLPLARAILSPRRKATLEK</sequence>
<evidence type="ECO:0000256" key="2">
    <source>
        <dbReference type="ARBA" id="ARBA00022729"/>
    </source>
</evidence>
<dbReference type="RefSeq" id="WP_198508753.1">
    <property type="nucleotide sequence ID" value="NZ_CBCSBW010000003.1"/>
</dbReference>
<dbReference type="EMBL" id="PGTX01000003">
    <property type="protein sequence ID" value="PJI79364.1"/>
    <property type="molecule type" value="Genomic_DNA"/>
</dbReference>
<dbReference type="InterPro" id="IPR014340">
    <property type="entry name" value="LptA"/>
</dbReference>
<comment type="caution">
    <text evidence="6">The sequence shown here is derived from an EMBL/GenBank/DDBJ whole genome shotgun (WGS) entry which is preliminary data.</text>
</comment>
<evidence type="ECO:0000259" key="5">
    <source>
        <dbReference type="Pfam" id="PF03968"/>
    </source>
</evidence>
<feature type="signal peptide" evidence="4">
    <location>
        <begin position="1"/>
        <end position="29"/>
    </location>
</feature>
<dbReference type="InterPro" id="IPR052037">
    <property type="entry name" value="LPS_export_LptA"/>
</dbReference>
<dbReference type="GO" id="GO:0017089">
    <property type="term" value="F:glycolipid transfer activity"/>
    <property type="evidence" value="ECO:0007669"/>
    <property type="project" value="TreeGrafter"/>
</dbReference>
<evidence type="ECO:0000313" key="7">
    <source>
        <dbReference type="Proteomes" id="UP000229366"/>
    </source>
</evidence>
<evidence type="ECO:0000256" key="3">
    <source>
        <dbReference type="ARBA" id="ARBA00022764"/>
    </source>
</evidence>
<dbReference type="Gene3D" id="2.60.450.10">
    <property type="entry name" value="Lipopolysaccharide (LPS) transport protein A like domain"/>
    <property type="match status" value="1"/>
</dbReference>
<dbReference type="NCBIfam" id="TIGR03002">
    <property type="entry name" value="outer_YhbN_LptA"/>
    <property type="match status" value="1"/>
</dbReference>
<comment type="subunit">
    <text evidence="4">Component of the lipopolysaccharide transport and assembly complex.</text>
</comment>
<dbReference type="GO" id="GO:0030288">
    <property type="term" value="C:outer membrane-bounded periplasmic space"/>
    <property type="evidence" value="ECO:0007669"/>
    <property type="project" value="TreeGrafter"/>
</dbReference>
<evidence type="ECO:0000313" key="6">
    <source>
        <dbReference type="EMBL" id="PJI79364.1"/>
    </source>
</evidence>
<dbReference type="PANTHER" id="PTHR36504:SF1">
    <property type="entry name" value="LIPOPOLYSACCHARIDE EXPORT SYSTEM PROTEIN LPTA"/>
    <property type="match status" value="1"/>
</dbReference>
<dbReference type="PANTHER" id="PTHR36504">
    <property type="entry name" value="LIPOPOLYSACCHARIDE EXPORT SYSTEM PROTEIN LPTA"/>
    <property type="match status" value="1"/>
</dbReference>
<comment type="subcellular location">
    <subcellularLocation>
        <location evidence="4">Periplasm</location>
    </subcellularLocation>
</comment>
<accession>A0A2M8VQB7</accession>
<dbReference type="InterPro" id="IPR005653">
    <property type="entry name" value="OstA-like_N"/>
</dbReference>
<keyword evidence="7" id="KW-1185">Reference proteome</keyword>
<feature type="domain" description="Organic solvent tolerance-like N-terminal" evidence="5">
    <location>
        <begin position="41"/>
        <end position="158"/>
    </location>
</feature>
<comment type="function">
    <text evidence="4">Involved in the assembly of lipopolysaccharide (LPS). Required for the translocation of LPS from the inner membrane to the outer membrane.</text>
</comment>
<gene>
    <name evidence="4" type="primary">lptA</name>
    <name evidence="6" type="ORF">B0G85_1470</name>
</gene>
<dbReference type="GO" id="GO:0001530">
    <property type="term" value="F:lipopolysaccharide binding"/>
    <property type="evidence" value="ECO:0007669"/>
    <property type="project" value="InterPro"/>
</dbReference>
<dbReference type="GO" id="GO:0043165">
    <property type="term" value="P:Gram-negative-bacterium-type cell outer membrane assembly"/>
    <property type="evidence" value="ECO:0007669"/>
    <property type="project" value="UniProtKB-UniRule"/>
</dbReference>
<dbReference type="Pfam" id="PF03968">
    <property type="entry name" value="LptD_N"/>
    <property type="match status" value="1"/>
</dbReference>
<dbReference type="AlphaFoldDB" id="A0A2M8VQB7"/>
<comment type="similarity">
    <text evidence="4">Belongs to the LptA family.</text>
</comment>